<reference evidence="1 2" key="1">
    <citation type="submission" date="2017-06" db="EMBL/GenBank/DDBJ databases">
        <title>Complete genome sequence of Nitrospirillum amazonense strain CBAmC, an endophytic nitrogen-fixing and plant growth-promoting bacterium, isolated from sugarcane.</title>
        <authorList>
            <person name="Schwab S."/>
            <person name="dos Santos Teixeira K.R."/>
            <person name="Simoes Araujo J.L."/>
            <person name="Soares Vidal M."/>
            <person name="Borges de Freitas H.R."/>
            <person name="Rivello Crivelaro A.L."/>
            <person name="Bueno de Camargo Nunes A."/>
            <person name="dos Santos C.M."/>
            <person name="Palmeira da Silva Rosa D."/>
            <person name="da Silva Padilha D."/>
            <person name="da Silva E."/>
            <person name="Araujo Terra L."/>
            <person name="Soares Mendes V."/>
            <person name="Farinelli L."/>
            <person name="Magalhaes Cruz L."/>
            <person name="Baldani J.I."/>
        </authorList>
    </citation>
    <scope>NUCLEOTIDE SEQUENCE [LARGE SCALE GENOMIC DNA]</scope>
    <source>
        <strain evidence="1 2">CBAmC</strain>
    </source>
</reference>
<dbReference type="AlphaFoldDB" id="A0A248JYU0"/>
<protein>
    <submittedName>
        <fullName evidence="1">Uncharacterized protein</fullName>
    </submittedName>
</protein>
<organism evidence="1 2">
    <name type="scientific">Nitrospirillum viridazoti CBAmc</name>
    <dbReference type="NCBI Taxonomy" id="1441467"/>
    <lineage>
        <taxon>Bacteria</taxon>
        <taxon>Pseudomonadati</taxon>
        <taxon>Pseudomonadota</taxon>
        <taxon>Alphaproteobacteria</taxon>
        <taxon>Rhodospirillales</taxon>
        <taxon>Azospirillaceae</taxon>
        <taxon>Nitrospirillum</taxon>
        <taxon>Nitrospirillum viridazoti</taxon>
    </lineage>
</organism>
<dbReference type="EMBL" id="CP022112">
    <property type="protein sequence ID" value="ASG23872.1"/>
    <property type="molecule type" value="Genomic_DNA"/>
</dbReference>
<name>A0A248JYU0_9PROT</name>
<dbReference type="RefSeq" id="WP_088874337.1">
    <property type="nucleotide sequence ID" value="NZ_CP022112.1"/>
</dbReference>
<proteinExistence type="predicted"/>
<dbReference type="Proteomes" id="UP000197153">
    <property type="component" value="Chromosome 3"/>
</dbReference>
<evidence type="ECO:0000313" key="2">
    <source>
        <dbReference type="Proteomes" id="UP000197153"/>
    </source>
</evidence>
<dbReference type="KEGG" id="nao:Y958_23215"/>
<keyword evidence="2" id="KW-1185">Reference proteome</keyword>
<gene>
    <name evidence="1" type="ORF">Y958_23215</name>
</gene>
<evidence type="ECO:0000313" key="1">
    <source>
        <dbReference type="EMBL" id="ASG23872.1"/>
    </source>
</evidence>
<sequence length="256" mass="28329">MGIGYEVSPLHRIAYLDTAAMERQQMAAPTPKNDAGEQYVLDLLTGFPGAGTGGKPKVIIGAPVFRYPAADTVIPWRDQLAAKYRGQLGEALTWDEGSDFEDGDDVATGADVMLRYVTALVDEGGPAALARLVGAERPAQADLERALTRAEQRGYTGHYPQLLLVEQYWLPFHRDMIIEEPDWEGHPCRFGSVGNLLREVTEVRALIRRADPKVVRWTANDDAPEHVLDAAWQASETVYRLARLAVAHHLPLWCTT</sequence>
<accession>A0A248JYU0</accession>